<keyword evidence="2" id="KW-1185">Reference proteome</keyword>
<gene>
    <name evidence="1" type="ORF">AMOR_14850</name>
</gene>
<proteinExistence type="predicted"/>
<protein>
    <submittedName>
        <fullName evidence="1">Uncharacterized protein</fullName>
    </submittedName>
</protein>
<organism evidence="1 2">
    <name type="scientific">Anaeromyxobacter oryzae</name>
    <dbReference type="NCBI Taxonomy" id="2918170"/>
    <lineage>
        <taxon>Bacteria</taxon>
        <taxon>Pseudomonadati</taxon>
        <taxon>Myxococcota</taxon>
        <taxon>Myxococcia</taxon>
        <taxon>Myxococcales</taxon>
        <taxon>Cystobacterineae</taxon>
        <taxon>Anaeromyxobacteraceae</taxon>
        <taxon>Anaeromyxobacter</taxon>
    </lineage>
</organism>
<name>A0ABM7WSP8_9BACT</name>
<sequence>MGLHAVVAYLLPRPWRTAWQCVWIGAEAWTVGGNVLTHGALHVSFP</sequence>
<dbReference type="Proteomes" id="UP001162891">
    <property type="component" value="Chromosome"/>
</dbReference>
<evidence type="ECO:0000313" key="2">
    <source>
        <dbReference type="Proteomes" id="UP001162891"/>
    </source>
</evidence>
<accession>A0ABM7WSP8</accession>
<dbReference type="EMBL" id="AP025591">
    <property type="protein sequence ID" value="BDG02489.1"/>
    <property type="molecule type" value="Genomic_DNA"/>
</dbReference>
<evidence type="ECO:0000313" key="1">
    <source>
        <dbReference type="EMBL" id="BDG02489.1"/>
    </source>
</evidence>
<reference evidence="2" key="1">
    <citation type="journal article" date="2022" name="Int. J. Syst. Evol. Microbiol.">
        <title>Anaeromyxobacter oryzae sp. nov., Anaeromyxobacter diazotrophicus sp. nov. and Anaeromyxobacter paludicola sp. nov., isolated from paddy soils.</title>
        <authorList>
            <person name="Itoh H."/>
            <person name="Xu Z."/>
            <person name="Mise K."/>
            <person name="Masuda Y."/>
            <person name="Ushijima N."/>
            <person name="Hayakawa C."/>
            <person name="Shiratori Y."/>
            <person name="Senoo K."/>
        </authorList>
    </citation>
    <scope>NUCLEOTIDE SEQUENCE [LARGE SCALE GENOMIC DNA]</scope>
    <source>
        <strain evidence="2">Red232</strain>
    </source>
</reference>
<dbReference type="RefSeq" id="WP_248360170.1">
    <property type="nucleotide sequence ID" value="NZ_AP025591.1"/>
</dbReference>